<evidence type="ECO:0000256" key="8">
    <source>
        <dbReference type="SAM" id="MobiDB-lite"/>
    </source>
</evidence>
<keyword evidence="5" id="KW-0496">Mitochondrion</keyword>
<dbReference type="PANTHER" id="PTHR47447:SF17">
    <property type="entry name" value="OS12G0638900 PROTEIN"/>
    <property type="match status" value="1"/>
</dbReference>
<accession>A0A1W5CZU3</accession>
<organism evidence="10 11">
    <name type="scientific">Lasallia pustulata</name>
    <dbReference type="NCBI Taxonomy" id="136370"/>
    <lineage>
        <taxon>Eukaryota</taxon>
        <taxon>Fungi</taxon>
        <taxon>Dikarya</taxon>
        <taxon>Ascomycota</taxon>
        <taxon>Pezizomycotina</taxon>
        <taxon>Lecanoromycetes</taxon>
        <taxon>OSLEUM clade</taxon>
        <taxon>Umbilicariomycetidae</taxon>
        <taxon>Umbilicariales</taxon>
        <taxon>Umbilicariaceae</taxon>
        <taxon>Lasallia</taxon>
    </lineage>
</organism>
<keyword evidence="3" id="KW-0677">Repeat</keyword>
<dbReference type="Pfam" id="PF12921">
    <property type="entry name" value="ATP13"/>
    <property type="match status" value="1"/>
</dbReference>
<comment type="subcellular location">
    <subcellularLocation>
        <location evidence="1">Mitochondrion</location>
    </subcellularLocation>
</comment>
<reference evidence="9 12" key="3">
    <citation type="submission" date="2019-09" db="EMBL/GenBank/DDBJ databases">
        <title>The hologenome of the rock-dwelling lichen Lasallia pustulata.</title>
        <authorList>
            <person name="Greshake Tzovaras B."/>
            <person name="Segers F."/>
            <person name="Bicker A."/>
            <person name="Dal Grande F."/>
            <person name="Otte J."/>
            <person name="Hankeln T."/>
            <person name="Schmitt I."/>
            <person name="Ebersberger I."/>
        </authorList>
    </citation>
    <scope>NUCLEOTIDE SEQUENCE [LARGE SCALE GENOMIC DNA]</scope>
    <source>
        <strain evidence="9">A1-1</strain>
    </source>
</reference>
<protein>
    <submittedName>
        <fullName evidence="10">Pentatricopeptide repeat</fullName>
    </submittedName>
</protein>
<evidence type="ECO:0000313" key="11">
    <source>
        <dbReference type="Proteomes" id="UP000192927"/>
    </source>
</evidence>
<keyword evidence="11" id="KW-1185">Reference proteome</keyword>
<name>A0A1W5CZU3_9LECA</name>
<dbReference type="InterPro" id="IPR002885">
    <property type="entry name" value="PPR_rpt"/>
</dbReference>
<evidence type="ECO:0000313" key="12">
    <source>
        <dbReference type="Proteomes" id="UP000324767"/>
    </source>
</evidence>
<evidence type="ECO:0000256" key="5">
    <source>
        <dbReference type="ARBA" id="ARBA00023128"/>
    </source>
</evidence>
<dbReference type="OrthoDB" id="185373at2759"/>
<gene>
    <name evidence="9" type="ORF">FRX48_07567</name>
</gene>
<dbReference type="InterPro" id="IPR024319">
    <property type="entry name" value="ATPase_expression_mit"/>
</dbReference>
<dbReference type="Proteomes" id="UP000192927">
    <property type="component" value="Unassembled WGS sequence"/>
</dbReference>
<dbReference type="Gene3D" id="1.25.40.10">
    <property type="entry name" value="Tetratricopeptide repeat domain"/>
    <property type="match status" value="1"/>
</dbReference>
<evidence type="ECO:0000256" key="7">
    <source>
        <dbReference type="ARBA" id="ARBA00044511"/>
    </source>
</evidence>
<comment type="subunit">
    <text evidence="7">Binds to mitochondrial small subunit 15S rRNA.</text>
</comment>
<proteinExistence type="inferred from homology"/>
<comment type="similarity">
    <text evidence="2">Belongs to the CCM1 family.</text>
</comment>
<dbReference type="EMBL" id="FWEW01001082">
    <property type="protein sequence ID" value="SLM36403.1"/>
    <property type="molecule type" value="Genomic_DNA"/>
</dbReference>
<reference evidence="10" key="1">
    <citation type="submission" date="2017-03" db="EMBL/GenBank/DDBJ databases">
        <authorList>
            <person name="Afonso C.L."/>
            <person name="Miller P.J."/>
            <person name="Scott M.A."/>
            <person name="Spackman E."/>
            <person name="Goraichik I."/>
            <person name="Dimitrov K.M."/>
            <person name="Suarez D.L."/>
            <person name="Swayne D.E."/>
        </authorList>
    </citation>
    <scope>NUCLEOTIDE SEQUENCE [LARGE SCALE GENOMIC DNA]</scope>
</reference>
<keyword evidence="4" id="KW-0809">Transit peptide</keyword>
<evidence type="ECO:0000313" key="10">
    <source>
        <dbReference type="EMBL" id="SLM36403.1"/>
    </source>
</evidence>
<evidence type="ECO:0000313" key="9">
    <source>
        <dbReference type="EMBL" id="KAA6408485.1"/>
    </source>
</evidence>
<dbReference type="AlphaFoldDB" id="A0A1W5CZU3"/>
<dbReference type="InterPro" id="IPR011990">
    <property type="entry name" value="TPR-like_helical_dom_sf"/>
</dbReference>
<evidence type="ECO:0000256" key="1">
    <source>
        <dbReference type="ARBA" id="ARBA00004173"/>
    </source>
</evidence>
<evidence type="ECO:0000256" key="6">
    <source>
        <dbReference type="ARBA" id="ARBA00044493"/>
    </source>
</evidence>
<dbReference type="Proteomes" id="UP000324767">
    <property type="component" value="Unassembled WGS sequence"/>
</dbReference>
<dbReference type="Pfam" id="PF13812">
    <property type="entry name" value="PPR_3"/>
    <property type="match status" value="1"/>
</dbReference>
<dbReference type="PANTHER" id="PTHR47447">
    <property type="entry name" value="OS03G0856100 PROTEIN"/>
    <property type="match status" value="1"/>
</dbReference>
<reference evidence="11" key="2">
    <citation type="submission" date="2017-03" db="EMBL/GenBank/DDBJ databases">
        <authorList>
            <person name="Sharma R."/>
            <person name="Thines M."/>
        </authorList>
    </citation>
    <scope>NUCLEOTIDE SEQUENCE [LARGE SCALE GENOMIC DNA]</scope>
</reference>
<dbReference type="GO" id="GO:0005739">
    <property type="term" value="C:mitochondrion"/>
    <property type="evidence" value="ECO:0007669"/>
    <property type="project" value="UniProtKB-SubCell"/>
</dbReference>
<evidence type="ECO:0000256" key="4">
    <source>
        <dbReference type="ARBA" id="ARBA00022946"/>
    </source>
</evidence>
<evidence type="ECO:0000256" key="3">
    <source>
        <dbReference type="ARBA" id="ARBA00022737"/>
    </source>
</evidence>
<evidence type="ECO:0000256" key="2">
    <source>
        <dbReference type="ARBA" id="ARBA00006192"/>
    </source>
</evidence>
<dbReference type="EMBL" id="VXIT01000013">
    <property type="protein sequence ID" value="KAA6408485.1"/>
    <property type="molecule type" value="Genomic_DNA"/>
</dbReference>
<comment type="function">
    <text evidence="6">Regulates mitochondrial small subunit maturation by controlling 15S rRNA 5'-end processing. Localizes to the 5' precursor of the 15S rRNA in a position that is subsequently occupied by mS47 in the mature yeast mtSSU. Uses structure and sequence-specific RNA recognition, binding to a single-stranded region of the precursor and specifically recognizing bases -6 to -1. The exchange of Ccm1 for mS47 is coupled to the irreversible removal of precursor rRNA that is accompanied by conformational changes of the mitoribosomal proteins uS5m and mS26. These conformational changes signal completion of 5'-end rRNA processing through protection of the mature 5'-end of the 15S rRNA and stabilization of mS47. The removal of the 5' precursor together with the dissociation of Ccm1 may be catalyzed by the 5'-3' exoribonuclease Pet127. Involved in the specific removal of group I introns in mitochondrial encoded transcripts.</text>
</comment>
<sequence length="660" mass="75371">MLYSSLRYGAIRSPLGCKPRHTRLFLRFKTPKTITLALSTAPATRGPIRNESTFKPHPNEALLGERPDQLEEDALLFEQDDARIQGELEPLRQSGGLFDESEDDGLSGHSPIHPTAENGLSDHDSIAEAKQAVMDALYDGDHEKLLHAFQRASMDETYVGSIPATMFMEILRTLDPMALVDPYKEVYRDLHPSDVKQLGAEQFQDVFYRFVSIMEDIIRKRRAAGFKMGIGEYKCILNCIRSGGDATAARAVWNGMLEDGVEPDTLCYNYYFETLCWSNAYDPMEREKLRVIPYHMSMRLPVKLGRERRPGFMGYQVGDRGICQEVVKLFSNMVDKGIAADEKTFCLLMTAMAREGDLLGPKSVLRKVWDVDVDTLLSRDDSAVQSAEILPTTSPVYPSEWLLFTIAHIFGSNNDIPTALCVVDHVSRKYSLEITREVWAQLLEWTFVLASRRNGNRKSDGAQLGQLPLQSVENLWNTMVSEPYNVQPTTPMYNRLIRNLWSRDMIDLMLSNMRMGLQGWLSKRAQLGSHLGLLQQDEGRKGNTTKFPTSIEAMSKEVRLLRLQEARDYAMIQRWVRLLFAGRRWNWDGDTKRLAWALRGLPAAMDEWSRFKPRKGFAYNMYAGRLRFNPRDDLRMPVRWIESTSPGITIVQHSADGFRE</sequence>
<feature type="region of interest" description="Disordered" evidence="8">
    <location>
        <begin position="94"/>
        <end position="120"/>
    </location>
</feature>